<evidence type="ECO:0000256" key="8">
    <source>
        <dbReference type="ARBA" id="ARBA00023170"/>
    </source>
</evidence>
<feature type="transmembrane region" description="Helical" evidence="10">
    <location>
        <begin position="127"/>
        <end position="146"/>
    </location>
</feature>
<dbReference type="GO" id="GO:0005886">
    <property type="term" value="C:plasma membrane"/>
    <property type="evidence" value="ECO:0007669"/>
    <property type="project" value="UniProtKB-SubCell"/>
</dbReference>
<keyword evidence="2" id="KW-1003">Cell membrane</keyword>
<evidence type="ECO:0000256" key="4">
    <source>
        <dbReference type="ARBA" id="ARBA00022692"/>
    </source>
</evidence>
<keyword evidence="9 10" id="KW-0807">Transducer</keyword>
<keyword evidence="5 10" id="KW-0552">Olfaction</keyword>
<evidence type="ECO:0000256" key="7">
    <source>
        <dbReference type="ARBA" id="ARBA00023136"/>
    </source>
</evidence>
<evidence type="ECO:0000313" key="12">
    <source>
        <dbReference type="Proteomes" id="UP000075809"/>
    </source>
</evidence>
<feature type="transmembrane region" description="Helical" evidence="10">
    <location>
        <begin position="36"/>
        <end position="56"/>
    </location>
</feature>
<dbReference type="EMBL" id="KQ982588">
    <property type="protein sequence ID" value="KYQ54146.1"/>
    <property type="molecule type" value="Genomic_DNA"/>
</dbReference>
<evidence type="ECO:0000256" key="2">
    <source>
        <dbReference type="ARBA" id="ARBA00022475"/>
    </source>
</evidence>
<evidence type="ECO:0000256" key="5">
    <source>
        <dbReference type="ARBA" id="ARBA00022725"/>
    </source>
</evidence>
<dbReference type="PANTHER" id="PTHR21137">
    <property type="entry name" value="ODORANT RECEPTOR"/>
    <property type="match status" value="1"/>
</dbReference>
<keyword evidence="6 10" id="KW-1133">Transmembrane helix</keyword>
<dbReference type="Pfam" id="PF02949">
    <property type="entry name" value="7tm_6"/>
    <property type="match status" value="1"/>
</dbReference>
<gene>
    <name evidence="11" type="ORF">ALC60_07018</name>
</gene>
<reference evidence="11 12" key="1">
    <citation type="submission" date="2015-09" db="EMBL/GenBank/DDBJ databases">
        <title>Trachymyrmex zeteki WGS genome.</title>
        <authorList>
            <person name="Nygaard S."/>
            <person name="Hu H."/>
            <person name="Boomsma J."/>
            <person name="Zhang G."/>
        </authorList>
    </citation>
    <scope>NUCLEOTIDE SEQUENCE [LARGE SCALE GENOMIC DNA]</scope>
    <source>
        <strain evidence="11">Tzet28-1</strain>
        <tissue evidence="11">Whole body</tissue>
    </source>
</reference>
<protein>
    <recommendedName>
        <fullName evidence="10">Odorant receptor</fullName>
    </recommendedName>
</protein>
<dbReference type="GO" id="GO:0007165">
    <property type="term" value="P:signal transduction"/>
    <property type="evidence" value="ECO:0007669"/>
    <property type="project" value="UniProtKB-KW"/>
</dbReference>
<comment type="subcellular location">
    <subcellularLocation>
        <location evidence="1 10">Cell membrane</location>
        <topology evidence="1 10">Multi-pass membrane protein</topology>
    </subcellularLocation>
</comment>
<dbReference type="GO" id="GO:0004984">
    <property type="term" value="F:olfactory receptor activity"/>
    <property type="evidence" value="ECO:0007669"/>
    <property type="project" value="InterPro"/>
</dbReference>
<evidence type="ECO:0000313" key="11">
    <source>
        <dbReference type="EMBL" id="KYQ54146.1"/>
    </source>
</evidence>
<evidence type="ECO:0000256" key="6">
    <source>
        <dbReference type="ARBA" id="ARBA00022989"/>
    </source>
</evidence>
<comment type="similarity">
    <text evidence="10">Belongs to the insect chemoreceptor superfamily. Heteromeric odorant receptor channel (TC 1.A.69) family.</text>
</comment>
<comment type="caution">
    <text evidence="10">Lacks conserved residue(s) required for the propagation of feature annotation.</text>
</comment>
<keyword evidence="3 10" id="KW-0716">Sensory transduction</keyword>
<keyword evidence="4 10" id="KW-0812">Transmembrane</keyword>
<dbReference type="PANTHER" id="PTHR21137:SF35">
    <property type="entry name" value="ODORANT RECEPTOR 19A-RELATED"/>
    <property type="match status" value="1"/>
</dbReference>
<organism evidence="11 12">
    <name type="scientific">Mycetomoellerius zeteki</name>
    <dbReference type="NCBI Taxonomy" id="64791"/>
    <lineage>
        <taxon>Eukaryota</taxon>
        <taxon>Metazoa</taxon>
        <taxon>Ecdysozoa</taxon>
        <taxon>Arthropoda</taxon>
        <taxon>Hexapoda</taxon>
        <taxon>Insecta</taxon>
        <taxon>Pterygota</taxon>
        <taxon>Neoptera</taxon>
        <taxon>Endopterygota</taxon>
        <taxon>Hymenoptera</taxon>
        <taxon>Apocrita</taxon>
        <taxon>Aculeata</taxon>
        <taxon>Formicoidea</taxon>
        <taxon>Formicidae</taxon>
        <taxon>Myrmicinae</taxon>
        <taxon>Mycetomoellerius</taxon>
    </lineage>
</organism>
<keyword evidence="8 10" id="KW-0675">Receptor</keyword>
<accession>A0A151X1B2</accession>
<keyword evidence="12" id="KW-1185">Reference proteome</keyword>
<feature type="transmembrane region" description="Helical" evidence="10">
    <location>
        <begin position="68"/>
        <end position="88"/>
    </location>
</feature>
<dbReference type="AlphaFoldDB" id="A0A151X1B2"/>
<evidence type="ECO:0000256" key="1">
    <source>
        <dbReference type="ARBA" id="ARBA00004651"/>
    </source>
</evidence>
<evidence type="ECO:0000256" key="9">
    <source>
        <dbReference type="ARBA" id="ARBA00023224"/>
    </source>
</evidence>
<name>A0A151X1B2_9HYME</name>
<proteinExistence type="inferred from homology"/>
<dbReference type="Proteomes" id="UP000075809">
    <property type="component" value="Unassembled WGS sequence"/>
</dbReference>
<sequence length="389" mass="44613">MKKNLTLKKVIAIVKLSLFITWCWPLPKDTIKLKIICAGLYQYLCLILTLGLIVGLTNTVRNHLNDPLIMAKSIIIICPMVHVVCNIISCKINSRRLQLVTFEMENFCQLLKPHEEATIQQYIDKCVYFYGGSMLWIYLSAVFVITGPVTLDQPFPTNAEYPFVVYQQPLKSIIFVHQSIVCFQASAQLCMNIFMALLLWTTSARFELLVKELRTVTNVHGLVQCIRQHQRLLQYAQEVVAIVRPFALTTISLSTFALIIIGLIFITGQPISIKIQCVGLAFSGLSEVFMYTWPAEHLIHISGEIIRQAAFDTQWYKQPVALRKYLQIIMFKAQNPIVITIPCVMPALSLNYYASVRKEFEYCFDFDHAHQSFGQIILRNPIRKTSYFL</sequence>
<dbReference type="GO" id="GO:0005549">
    <property type="term" value="F:odorant binding"/>
    <property type="evidence" value="ECO:0007669"/>
    <property type="project" value="InterPro"/>
</dbReference>
<dbReference type="STRING" id="64791.A0A151X1B2"/>
<evidence type="ECO:0000256" key="3">
    <source>
        <dbReference type="ARBA" id="ARBA00022606"/>
    </source>
</evidence>
<dbReference type="InterPro" id="IPR004117">
    <property type="entry name" value="7tm6_olfct_rcpt"/>
</dbReference>
<keyword evidence="7 10" id="KW-0472">Membrane</keyword>
<feature type="transmembrane region" description="Helical" evidence="10">
    <location>
        <begin position="246"/>
        <end position="266"/>
    </location>
</feature>
<evidence type="ECO:0000256" key="10">
    <source>
        <dbReference type="RuleBase" id="RU351113"/>
    </source>
</evidence>